<dbReference type="PANTHER" id="PTHR43777:SF1">
    <property type="entry name" value="MOLYBDENUM COFACTOR CYTIDYLYLTRANSFERASE"/>
    <property type="match status" value="1"/>
</dbReference>
<reference evidence="4" key="2">
    <citation type="submission" date="2021-04" db="EMBL/GenBank/DDBJ databases">
        <authorList>
            <person name="Gilroy R."/>
        </authorList>
    </citation>
    <scope>NUCLEOTIDE SEQUENCE</scope>
    <source>
        <strain evidence="4">CHK188-5543</strain>
    </source>
</reference>
<proteinExistence type="predicted"/>
<protein>
    <submittedName>
        <fullName evidence="4">NTP transferase domain-containing protein</fullName>
    </submittedName>
</protein>
<name>A0A9D1WRW1_9FIRM</name>
<dbReference type="Proteomes" id="UP000886800">
    <property type="component" value="Unassembled WGS sequence"/>
</dbReference>
<feature type="domain" description="HTH lysR-type" evidence="2">
    <location>
        <begin position="220"/>
        <end position="278"/>
    </location>
</feature>
<dbReference type="InterPro" id="IPR000847">
    <property type="entry name" value="LysR_HTH_N"/>
</dbReference>
<accession>A0A9D1WRW1</accession>
<dbReference type="Gene3D" id="3.90.550.10">
    <property type="entry name" value="Spore Coat Polysaccharide Biosynthesis Protein SpsA, Chain A"/>
    <property type="match status" value="1"/>
</dbReference>
<comment type="caution">
    <text evidence="4">The sequence shown here is derived from an EMBL/GenBank/DDBJ whole genome shotgun (WGS) entry which is preliminary data.</text>
</comment>
<keyword evidence="4" id="KW-0808">Transferase</keyword>
<evidence type="ECO:0000259" key="2">
    <source>
        <dbReference type="Pfam" id="PF00126"/>
    </source>
</evidence>
<dbReference type="EMBL" id="DXES01000154">
    <property type="protein sequence ID" value="HIX65989.1"/>
    <property type="molecule type" value="Genomic_DNA"/>
</dbReference>
<reference evidence="4" key="1">
    <citation type="journal article" date="2021" name="PeerJ">
        <title>Extensive microbial diversity within the chicken gut microbiome revealed by metagenomics and culture.</title>
        <authorList>
            <person name="Gilroy R."/>
            <person name="Ravi A."/>
            <person name="Getino M."/>
            <person name="Pursley I."/>
            <person name="Horton D.L."/>
            <person name="Alikhan N.F."/>
            <person name="Baker D."/>
            <person name="Gharbi K."/>
            <person name="Hall N."/>
            <person name="Watson M."/>
            <person name="Adriaenssens E.M."/>
            <person name="Foster-Nyarko E."/>
            <person name="Jarju S."/>
            <person name="Secka A."/>
            <person name="Antonio M."/>
            <person name="Oren A."/>
            <person name="Chaudhuri R.R."/>
            <person name="La Ragione R."/>
            <person name="Hildebrand F."/>
            <person name="Pallen M.J."/>
        </authorList>
    </citation>
    <scope>NUCLEOTIDE SEQUENCE</scope>
    <source>
        <strain evidence="4">CHK188-5543</strain>
    </source>
</reference>
<feature type="region of interest" description="Disordered" evidence="1">
    <location>
        <begin position="303"/>
        <end position="328"/>
    </location>
</feature>
<dbReference type="InterPro" id="IPR029044">
    <property type="entry name" value="Nucleotide-diphossugar_trans"/>
</dbReference>
<dbReference type="Gene3D" id="1.10.10.10">
    <property type="entry name" value="Winged helix-like DNA-binding domain superfamily/Winged helix DNA-binding domain"/>
    <property type="match status" value="1"/>
</dbReference>
<evidence type="ECO:0000313" key="5">
    <source>
        <dbReference type="Proteomes" id="UP000886800"/>
    </source>
</evidence>
<dbReference type="Pfam" id="PF12804">
    <property type="entry name" value="NTP_transf_3"/>
    <property type="match status" value="1"/>
</dbReference>
<organism evidence="4 5">
    <name type="scientific">Candidatus Anaerotruncus excrementipullorum</name>
    <dbReference type="NCBI Taxonomy" id="2838465"/>
    <lineage>
        <taxon>Bacteria</taxon>
        <taxon>Bacillati</taxon>
        <taxon>Bacillota</taxon>
        <taxon>Clostridia</taxon>
        <taxon>Eubacteriales</taxon>
        <taxon>Oscillospiraceae</taxon>
        <taxon>Anaerotruncus</taxon>
    </lineage>
</organism>
<dbReference type="GO" id="GO:0016779">
    <property type="term" value="F:nucleotidyltransferase activity"/>
    <property type="evidence" value="ECO:0007669"/>
    <property type="project" value="UniProtKB-ARBA"/>
</dbReference>
<dbReference type="InterPro" id="IPR036388">
    <property type="entry name" value="WH-like_DNA-bd_sf"/>
</dbReference>
<evidence type="ECO:0000259" key="3">
    <source>
        <dbReference type="Pfam" id="PF12804"/>
    </source>
</evidence>
<dbReference type="CDD" id="cd04182">
    <property type="entry name" value="GT_2_like_f"/>
    <property type="match status" value="1"/>
</dbReference>
<dbReference type="SUPFAM" id="SSF53448">
    <property type="entry name" value="Nucleotide-diphospho-sugar transferases"/>
    <property type="match status" value="1"/>
</dbReference>
<dbReference type="InterPro" id="IPR036390">
    <property type="entry name" value="WH_DNA-bd_sf"/>
</dbReference>
<sequence>MRTGAVIVAAGMSSRMGEFKPLLQLGGLTFVQRVVSNFQQAKVFPIVVVTGYRAQELERHLARLGVVCVRNPDYARSEMSDSARLGFQYILDKCDRVFFTPVDIPLFTCGTVQRLMDSPAPVAKPVCGGRAGHPVLLSRPVVERVLQSPAQGGLGRAIARCAPFTELVPVEDGGVLLDADTPADYRQLLERHNRQLLRPVVSVSLMREGLLLDQRAALLLHLVASDGTMKEACERLGISYSKGWGLLRQLEENLGFPLLQRQPGGEYGGSSRLTLQGQRLLGQYEAYAQAVQEFAGQAFARFFPEEPSAPPAEGQGPAERAQEKEETA</sequence>
<feature type="compositionally biased region" description="Low complexity" evidence="1">
    <location>
        <begin position="303"/>
        <end position="319"/>
    </location>
</feature>
<dbReference type="Pfam" id="PF00126">
    <property type="entry name" value="HTH_1"/>
    <property type="match status" value="1"/>
</dbReference>
<dbReference type="AlphaFoldDB" id="A0A9D1WRW1"/>
<gene>
    <name evidence="4" type="ORF">H9736_07040</name>
</gene>
<feature type="domain" description="MobA-like NTP transferase" evidence="3">
    <location>
        <begin position="5"/>
        <end position="160"/>
    </location>
</feature>
<dbReference type="PANTHER" id="PTHR43777">
    <property type="entry name" value="MOLYBDENUM COFACTOR CYTIDYLYLTRANSFERASE"/>
    <property type="match status" value="1"/>
</dbReference>
<evidence type="ECO:0000313" key="4">
    <source>
        <dbReference type="EMBL" id="HIX65989.1"/>
    </source>
</evidence>
<dbReference type="SUPFAM" id="SSF46785">
    <property type="entry name" value="Winged helix' DNA-binding domain"/>
    <property type="match status" value="1"/>
</dbReference>
<dbReference type="InterPro" id="IPR025877">
    <property type="entry name" value="MobA-like_NTP_Trfase"/>
</dbReference>
<dbReference type="GO" id="GO:0003700">
    <property type="term" value="F:DNA-binding transcription factor activity"/>
    <property type="evidence" value="ECO:0007669"/>
    <property type="project" value="InterPro"/>
</dbReference>
<evidence type="ECO:0000256" key="1">
    <source>
        <dbReference type="SAM" id="MobiDB-lite"/>
    </source>
</evidence>